<gene>
    <name evidence="3" type="ORF">SAMN05661109_02593</name>
</gene>
<evidence type="ECO:0000313" key="3">
    <source>
        <dbReference type="EMBL" id="SES30189.1"/>
    </source>
</evidence>
<dbReference type="GO" id="GO:0008270">
    <property type="term" value="F:zinc ion binding"/>
    <property type="evidence" value="ECO:0007669"/>
    <property type="project" value="InterPro"/>
</dbReference>
<dbReference type="Proteomes" id="UP000198929">
    <property type="component" value="Unassembled WGS sequence"/>
</dbReference>
<dbReference type="SMART" id="SM00507">
    <property type="entry name" value="HNHc"/>
    <property type="match status" value="1"/>
</dbReference>
<dbReference type="GO" id="GO:0003676">
    <property type="term" value="F:nucleic acid binding"/>
    <property type="evidence" value="ECO:0007669"/>
    <property type="project" value="InterPro"/>
</dbReference>
<dbReference type="GO" id="GO:0004519">
    <property type="term" value="F:endonuclease activity"/>
    <property type="evidence" value="ECO:0007669"/>
    <property type="project" value="UniProtKB-KW"/>
</dbReference>
<dbReference type="Gene3D" id="1.10.30.50">
    <property type="match status" value="1"/>
</dbReference>
<dbReference type="AlphaFoldDB" id="A0A1H9W8T7"/>
<feature type="region of interest" description="Disordered" evidence="1">
    <location>
        <begin position="128"/>
        <end position="147"/>
    </location>
</feature>
<dbReference type="STRING" id="1121357.SAMN05661109_02593"/>
<dbReference type="Pfam" id="PF01844">
    <property type="entry name" value="HNH"/>
    <property type="match status" value="1"/>
</dbReference>
<keyword evidence="3" id="KW-0255">Endonuclease</keyword>
<keyword evidence="3" id="KW-0540">Nuclease</keyword>
<dbReference type="CDD" id="cd00085">
    <property type="entry name" value="HNHc"/>
    <property type="match status" value="1"/>
</dbReference>
<dbReference type="InterPro" id="IPR002711">
    <property type="entry name" value="HNH"/>
</dbReference>
<reference evidence="4" key="1">
    <citation type="submission" date="2016-10" db="EMBL/GenBank/DDBJ databases">
        <authorList>
            <person name="Varghese N."/>
            <person name="Submissions S."/>
        </authorList>
    </citation>
    <scope>NUCLEOTIDE SEQUENCE [LARGE SCALE GENOMIC DNA]</scope>
    <source>
        <strain evidence="4">DSM 20524</strain>
    </source>
</reference>
<dbReference type="EMBL" id="FOGQ01000018">
    <property type="protein sequence ID" value="SES30189.1"/>
    <property type="molecule type" value="Genomic_DNA"/>
</dbReference>
<dbReference type="RefSeq" id="WP_092260837.1">
    <property type="nucleotide sequence ID" value="NZ_CP047199.1"/>
</dbReference>
<evidence type="ECO:0000256" key="1">
    <source>
        <dbReference type="SAM" id="MobiDB-lite"/>
    </source>
</evidence>
<keyword evidence="4" id="KW-1185">Reference proteome</keyword>
<keyword evidence="3" id="KW-0378">Hydrolase</keyword>
<evidence type="ECO:0000259" key="2">
    <source>
        <dbReference type="SMART" id="SM00507"/>
    </source>
</evidence>
<feature type="domain" description="HNH nuclease" evidence="2">
    <location>
        <begin position="273"/>
        <end position="327"/>
    </location>
</feature>
<accession>A0A1H9W8T7</accession>
<sequence length="384" mass="42475">MNEKLALKAFATGWKAPLEVLRDATGMNVIDLCREGLDATIAKLVVKLSDVYCTPTNASRQQREVCGMLAAMEHTFNTMAEIESFVGKLADKKKKWEFRLELASEAPVLRTLRKRARQLLEEYNDTAEQNPEMKLRSKAVPGSSLSDMSVRGPAHLVKSALDRATAFAREHGIEPAEALLRLATSGDGTGPEIAPAVIVPLNGEVLSWEPEGADEKRLSLTNGTTMTGADFVRAKLAEQGFALLVDEISGEDLELYRLRDPNTDDGDPRRFATLKERLRQRLKTPVCAWPGCGKAADECQIHHIVAYKHGGTSEMDNYTALCDFDNGRNDDDRDQPRYGHMEKRFGLDWWVPAFGGEPEVNMHPVARGGAIRAVREAAGLPIYQ</sequence>
<dbReference type="InterPro" id="IPR003615">
    <property type="entry name" value="HNH_nuc"/>
</dbReference>
<name>A0A1H9W8T7_9CORY</name>
<proteinExistence type="predicted"/>
<protein>
    <submittedName>
        <fullName evidence="3">HNH endonuclease</fullName>
    </submittedName>
</protein>
<organism evidence="3 4">
    <name type="scientific">Corynebacterium cystitidis DSM 20524</name>
    <dbReference type="NCBI Taxonomy" id="1121357"/>
    <lineage>
        <taxon>Bacteria</taxon>
        <taxon>Bacillati</taxon>
        <taxon>Actinomycetota</taxon>
        <taxon>Actinomycetes</taxon>
        <taxon>Mycobacteriales</taxon>
        <taxon>Corynebacteriaceae</taxon>
        <taxon>Corynebacterium</taxon>
    </lineage>
</organism>
<evidence type="ECO:0000313" key="4">
    <source>
        <dbReference type="Proteomes" id="UP000198929"/>
    </source>
</evidence>